<sequence>MNIIVNNVNFSLIISLTALRLVGFWAPDDFKGNYELIYKYYGFLSFTFYVGNFLTQAVDLFVIWGNIPLMTATLFLLGTNLAHATKFINLYLKRKLIKMIVDSSDDVLRSVKNEEAVAIVKSCNRQTKIQLLTYLTLTYVTIVGLMSSAEHGSLPLRAWYPYDTTKSPAYELTFGLQVYIVCVTAFLNVSKDTMVTTMIAQCHCRLKLIGLSLKSLCQDLHDDKSMSLSPNQEKIARARLRDCAIQHQTVLEAAVLLQNCFSAPTFAQFNVSLLIICVTAFQLVSQTGNMVRLLSMGTYLTNMTFQVFIYCYQGNQLSTESSEISTAAYLCPWYLMSPRLRRDLLIVMTRSRRIAKITAGGFTTLSLSSFMAIIKASYSLFTLLKQVDEKNLNHGL</sequence>
<keyword evidence="2" id="KW-1003">Cell membrane</keyword>
<keyword evidence="3 10" id="KW-0716">Sensory transduction</keyword>
<comment type="subcellular location">
    <subcellularLocation>
        <location evidence="1 10">Cell membrane</location>
        <topology evidence="1 10">Multi-pass membrane protein</topology>
    </subcellularLocation>
</comment>
<evidence type="ECO:0000256" key="6">
    <source>
        <dbReference type="ARBA" id="ARBA00022989"/>
    </source>
</evidence>
<feature type="transmembrane region" description="Helical" evidence="10">
    <location>
        <begin position="169"/>
        <end position="189"/>
    </location>
</feature>
<dbReference type="Proteomes" id="UP001652740">
    <property type="component" value="Unplaced"/>
</dbReference>
<evidence type="ECO:0000256" key="3">
    <source>
        <dbReference type="ARBA" id="ARBA00022606"/>
    </source>
</evidence>
<keyword evidence="5 10" id="KW-0552">Olfaction</keyword>
<evidence type="ECO:0000256" key="8">
    <source>
        <dbReference type="ARBA" id="ARBA00023170"/>
    </source>
</evidence>
<proteinExistence type="inferred from homology"/>
<keyword evidence="9 10" id="KW-0807">Transducer</keyword>
<feature type="transmembrane region" description="Helical" evidence="10">
    <location>
        <begin position="70"/>
        <end position="92"/>
    </location>
</feature>
<feature type="transmembrane region" description="Helical" evidence="10">
    <location>
        <begin position="354"/>
        <end position="374"/>
    </location>
</feature>
<evidence type="ECO:0000256" key="4">
    <source>
        <dbReference type="ARBA" id="ARBA00022692"/>
    </source>
</evidence>
<evidence type="ECO:0000256" key="2">
    <source>
        <dbReference type="ARBA" id="ARBA00022475"/>
    </source>
</evidence>
<keyword evidence="6 10" id="KW-1133">Transmembrane helix</keyword>
<comment type="caution">
    <text evidence="10">Lacks conserved residue(s) required for the propagation of feature annotation.</text>
</comment>
<evidence type="ECO:0000313" key="12">
    <source>
        <dbReference type="RefSeq" id="XP_052758217.1"/>
    </source>
</evidence>
<evidence type="ECO:0000256" key="7">
    <source>
        <dbReference type="ARBA" id="ARBA00023136"/>
    </source>
</evidence>
<evidence type="ECO:0000256" key="1">
    <source>
        <dbReference type="ARBA" id="ARBA00004651"/>
    </source>
</evidence>
<gene>
    <name evidence="12" type="primary">LOC113509186</name>
</gene>
<dbReference type="PANTHER" id="PTHR21137:SF35">
    <property type="entry name" value="ODORANT RECEPTOR 19A-RELATED"/>
    <property type="match status" value="1"/>
</dbReference>
<keyword evidence="7 10" id="KW-0472">Membrane</keyword>
<organism evidence="11 12">
    <name type="scientific">Galleria mellonella</name>
    <name type="common">Greater wax moth</name>
    <dbReference type="NCBI Taxonomy" id="7137"/>
    <lineage>
        <taxon>Eukaryota</taxon>
        <taxon>Metazoa</taxon>
        <taxon>Ecdysozoa</taxon>
        <taxon>Arthropoda</taxon>
        <taxon>Hexapoda</taxon>
        <taxon>Insecta</taxon>
        <taxon>Pterygota</taxon>
        <taxon>Neoptera</taxon>
        <taxon>Endopterygota</taxon>
        <taxon>Lepidoptera</taxon>
        <taxon>Glossata</taxon>
        <taxon>Ditrysia</taxon>
        <taxon>Pyraloidea</taxon>
        <taxon>Pyralidae</taxon>
        <taxon>Galleriinae</taxon>
        <taxon>Galleria</taxon>
    </lineage>
</organism>
<dbReference type="InterPro" id="IPR004117">
    <property type="entry name" value="7tm6_olfct_rcpt"/>
</dbReference>
<evidence type="ECO:0000256" key="10">
    <source>
        <dbReference type="RuleBase" id="RU351113"/>
    </source>
</evidence>
<feature type="transmembrane region" description="Helical" evidence="10">
    <location>
        <begin position="6"/>
        <end position="26"/>
    </location>
</feature>
<evidence type="ECO:0000313" key="11">
    <source>
        <dbReference type="Proteomes" id="UP001652740"/>
    </source>
</evidence>
<feature type="transmembrane region" description="Helical" evidence="10">
    <location>
        <begin position="131"/>
        <end position="149"/>
    </location>
</feature>
<dbReference type="Pfam" id="PF02949">
    <property type="entry name" value="7tm_6"/>
    <property type="match status" value="1"/>
</dbReference>
<accession>A0ABM3N3R9</accession>
<evidence type="ECO:0000256" key="9">
    <source>
        <dbReference type="ARBA" id="ARBA00023224"/>
    </source>
</evidence>
<dbReference type="PANTHER" id="PTHR21137">
    <property type="entry name" value="ODORANT RECEPTOR"/>
    <property type="match status" value="1"/>
</dbReference>
<keyword evidence="11" id="KW-1185">Reference proteome</keyword>
<reference evidence="12" key="1">
    <citation type="submission" date="2025-08" db="UniProtKB">
        <authorList>
            <consortium name="RefSeq"/>
        </authorList>
    </citation>
    <scope>IDENTIFICATION</scope>
    <source>
        <tissue evidence="12">Whole larvae</tissue>
    </source>
</reference>
<protein>
    <recommendedName>
        <fullName evidence="10">Odorant receptor</fullName>
    </recommendedName>
</protein>
<name>A0ABM3N3R9_GALME</name>
<dbReference type="GeneID" id="113509186"/>
<dbReference type="RefSeq" id="XP_052758217.1">
    <property type="nucleotide sequence ID" value="XM_052902257.1"/>
</dbReference>
<keyword evidence="8 10" id="KW-0675">Receptor</keyword>
<comment type="similarity">
    <text evidence="10">Belongs to the insect chemoreceptor superfamily. Heteromeric odorant receptor channel (TC 1.A.69) family.</text>
</comment>
<evidence type="ECO:0000256" key="5">
    <source>
        <dbReference type="ARBA" id="ARBA00022725"/>
    </source>
</evidence>
<keyword evidence="4 10" id="KW-0812">Transmembrane</keyword>